<feature type="compositionally biased region" description="Low complexity" evidence="7">
    <location>
        <begin position="4253"/>
        <end position="4267"/>
    </location>
</feature>
<sequence>MDILKKEPKPKGEPSSIQHAGDGPPSVLNVGEILANINKLVSARDRRRQTLRTKTRRLTENNEFNVKVDPHFQPKFVKCVAGSNKQSMKKSPHKWQHNVMVFNTINLGKRDPHEIANKLLAYGAPAKVKDCQCASCVSVDNQRSKVAINTQATLGMWSITKDPCALEGIDIIKYRPKAIHQLLSTEQEFRKTLWDFKLEKTLDEVVTGKDQFKAHMRRQFTKYLKKFSGYQGLITEALTQTTRCVPWAQVYDIRTGEPLANQFSHRKPTPEERTQMITCPHCKCTNSLIVPRDLKPKLVDLTDHRCGACGRPFQEQMHDPWAEIFDIFDESINPNVGAQTEMMKLMGRLDMSEIDEAYTLMDIAEKHDTRLVKSALSRLQLDLVDVPLNMEKSKLGVLDQLFGGFEFVPKPGLVTDTPLEDTFRNAVMTMVKKTTMSEGFYWPDAYQKPNSSRLNVVNPYQCCGSLECDHWIKKNTFITLESLSVGLNGILKMIERSGKEAWVCLPTEGYNPKADSGQFEGGETHYHLSGHVMKLTRPGHDYPMIVDKTDYENLTEGDIFHGSTGTYMATTILTGCGHKVRIIKKVDLNIGEIIPKLKPTKARPQTFKIPTVLPGSLGSITGILTSSVKEVTVEPTLLKSLMIKNLDASMTFAELLEFGMAFSFTRYHRGEKVISYQDLTSTQVIDHCVIALILTRRAMAARTMIVSATQKNSVMEVIQSAGLSVGMTTAVTLLEGITNTTIKSSLKTLMSRVDAISVNSLRVIGEHPVWDDIQRWTTKVTLSSYRIIDYRPLRATIRKEVTCPHVLSVIEQGDQQCLCCGRLARSDMCKDCSPCANKEHACSHTCVHDHKGEKKCLCCQLPSENKVCTCCKVHYSVADMVGQPTKKPTKKPEQPKRDSSSKQTKPEQKPGPKTREEEQGQYNDEDEVVIEAAEREDALIQQTSLDFVTALLSPEAWPTEATKNPPCGDIPMGSRILYVPMGLTIGESKSVKVTSHKVIPNKEGTCGLDALRLGMGEQVTISVMETVTKKTRGWDVDDLLKVGKALGKNVLVLTGTEVHVMKSNSEDDYHTIIHSTALNKEGQHWYPGTVQQVGVIRKEVVYNPTITMQTMHKIAQQVTRKKVNHYDVALMERKELIDLHVAAATVAETIKIHTVVDKNFRLETNQDEQYLVNNKEREHNIREGKICVIVPTYLLSVIRHLTRLSPDSISNDDVNTIFDKDDQIPETLNAWIKSEVADCVKTILYALCYDVIPKSTNPLRITYEKFDMIQDGTRTVLDVSRTKLKSLDVIYLHQDGKIVPTMINPKMGKIAITTDKSYRNKGMTIGIPQISIGSAIRNLASLLTMNTQSTYAMSKLEDSVMVLAPPGAGKTTEIMKLLTESSLVVASTGGALNSLRQKKPPCQVLSVEAGKNYDLQVDHLVIDECTTVGFLDYKAIVDKVKPKKVFAFGDTSQIGLKDMRISAGTRAIQGLNTYHKSIKKLNHTYRIGQPLSNVLSEVYNDLESKAEHKTDFEVIWSSHFDPETVYEKALKHNYDVILVHYRSHKAALLQQLNIIARGNTPLAQWARRVRVETIHSYQGQEADKVMVIQRSNQAGGSIEFDPQYNISAASRAKKHLTWYAVGVHSPNVDLGTILRPSKNIVGYGLFDMFSRFHTDTIQESVKQPRLKKRKGIGRQFLKTINNYLDRKYKATATLVETHDREVLKIKVSVITMAEVTISADGTIKEGLNRVGDLSQLIDLIHSNLEDKPTMTCSCNTISKIPSHKTMNQLEFNTCLRLCNLNWVACEMAMVGETLRLAVGDKLYDFVNPGECHVCSKTTIVHQETEIVRINRSHHFHTDVSIEYLIPEENLLVEHFDLMNNLGLDEQLITHERRPVDSPLLTRLANTELTINTYVLQMRKSIETTLKRTGNFIVDSLFGLKHETIDSETWCQSRGLTCLATIGNEMSRLVKVEVDNRIALMLPIEDSPIHYLEEEGKRDDNCKTMEEFIMEYINTLNTDGLLTKMISILGQMKVGGRDDLVNFEGLMVPYERHMARKDRVWHTVVNKLGKMYVESKRGEDSILYLSQTQIREQGRLIKQQFPHLAINEHRYMMDSDDYGSTLEQLINHVLLNDSVGKVDYVTYRPHLVILNSRINCRLVEPNHNRLLTARSKINETFMEGMCRNVEEAILTMASENEKDELVAITKQKLELAQKCIRQKQGNWHPSKTFSKDTDLICLGECGLSYEPSQLAQLVMENSGRRIIIWGPNPALAKLDQLEVEGQEYLNVVDKRTGGHYIIHSGIWDSMKYGLPIAQEEKTSVLLASYMTIGGLIVYDVKIKRPQDIELSWFAPLDSSKTTGLITIEVPHIHRDVVKLAKEGVPIISTRRIVADARLLSNLAKRMLRPTTFDELLNYARVLAHGKHYSLKGFTSVYEETPQELLDITMGVYLIYSRTIESMEGMTEGIISRRDQDLDTFKAVLTERVADFKTGLLGLVSKYTGLDLDLSDWLRILSSGSRDHLSVIRQMITTLKHTRARLLDDTRNIFPRPTVGSAPESKIEKKDYSNNPFRFLELAIDNVKALAKLTFDNTHGSFKTATKPAIDKVVPQRRIADSHPTSDYLNMIEKSAMLTYQKFQQLPEFDYGEAYKKKLMEFQEVLEHAKKVNGKPNRKIRPDNKLIRNITNLLEELEAEDWQDRAMEIVEEAYSVMVQVINCLQGEIKKSKAKKFKILMMTMGSSGDYKYFRNAALILNKAGAQTDYIVPHEGAKWFEEVGGKIYTCEYKVKEKLDNWDAARRWDLEALLSGMAEGTECLTTKRIQTEVFNNKYDMVIGTGITILGKTIAEYFACPYIELNAQPWFVQLYTHDETLAGKTKGLLDKMGKANVILANAKGIRDLRANLQMPEGDLASDALIDQPSIYCYEPCLSSDRMYESWPIVGYLGRSLIRKDQPECQKYDIVFTMGSMVSKNIPIHAETVMSYSKKHKLKTLILGGYSSDKIKPLHDKLSERDKELIHFEVYAEHEDVMTERTIVIHHGGCGTTNQALIGGCPQVIITVAFDQFYWAHKAKLCGISEHMDVDEPTDLLPGLITKLRSESYAQAAIMMKTRLVTGVAKNLIIGLRSLATQMDMLRTNPSTYEKITNLSPPLDQEIFSSKSLPQRPAITTQGPTFTDDVPNKSKYFKLQEEMKPLMKEWNFEITEPRRIHYTCCGSYGSIDVTLAENSDTLIVCNLENVRKPRFVYVAKEHTIIQPVLPFDTNRGPPSTATLAYHAHGEILHEQMKPYKATEIKTLAGQEQIISESKWLYYAAKNTRKVDTDYGNKRNGRGIDCRICYRRGWKAHPDLDICTCCFSKLEFPQIGNTADEETIKKYTILKEGGLNRQNQFQAGIGNALSLTTSVPQLSVGLYHGKSYGYSTKFNPQGPDGCVKKCIQAYVDLNTEATRPVMKNNRLTLIQDQPSIIVEEILKTFNMPSMTPLEHIEPYCHLLGLSTTLVIKGNVRVTVLPDAIGHIELLIIQTNKLLHCVLVTMNPAYLETLIRQETPRLSCTVQNSDSLTTCQICEQQTIDIKAGKGLRVSTQGKCHGLHAEWDRYLVACRRMIMGEMVDRGYWSDKTANHVKSVHQRITLEKITHVFRSMTEPVIFSPLSTGNDYIMIEKPQTIKPGQVMIANTEKGIIIGHTLQYKDRMMLVHNMGIVEPLSQAVINLRTTTLPRDYDPKDTDQGKEVTSYNLATRQTMEQIDYNLRYLPISLKGMKVILTDLRNRNHHNEIVAVNIEKARQFLVDQTMKPLEPEVIESLKYNGPIVLGLKNGRLEYQHNLVASGPVSGSIIADVEKHLTGLISIKPLEKIDKLKTINPNMFRCLGNEWTFEEYESELEKPEMGKDIKDIGELRDLLMQPGWKTRLRVDQLTPDNFPISLITRGAVIKNAMRVDPGVEVAYREHILQVLVCEEDNLLLKDKLLERDVDFKLQAAQDAIAEEKRRFESRPFKTIINSEETFETVRLLRKRNTVVETIQYQEYKQGLQAPVQEVDLTQDKRWEDMLSLRPPTNEVYVLTRPESTQMVRRLLEGKVTPQFDTVEGKVKLHVMAPNPTSEFIDLNLDYYMGTHKYQDNIEGLMESVIQMDDAGQLTSDMHKLVTVPSTLGHVKNLARLTGVPETPELAKLAAAILEANGRKGKTTSHRMVLEDLGEEELVQLLVPEDPVVIDKSIYSKIGGAVYKPASLVGFGLKDFQKEALTTRQFWNENETKGKYKLTETMTVEGYNKLHSNKPTIPVNVTSQGQHSTSTQTNITTQTTEKEILEKYATNEPIVVNQDTVTKYRSMKPNYVEPGCLETEYVKPRDITTDAHDSSVKEGEALGIINTNWMEEDKLLELLDSTTEDKSAGLWVEKVDMDHKLVAEDMNDKINVFTINFFEDNDMTDFNMMVAPTQGVLKSKETPCRVMETRKVTLTKRPTGSRPVFNKLANAEFMAVSRRLMSVVTMRKYQLDPKQEWDRFDRNYVSVMGKKLLRAYKEDQIYFNSEEIRKWISSRPDSVKIDRELEEMLSTGFEINAINTAKVHVKLESLLKEDYESVGNREIEHRIIVWQRKAWCAIFSPVFLQAKARLKAILSRKVLYADGLTQEELSSRVNLIHGDCWFMEDDLSKQDRQTDINLIQCEMYIYSQLGVADDVLNLWRRTHENWKFRGTNVSGILTGMRLTGQATTAVGNAIVNLLVHSRIFETNKNHIELMLLLGDDNLVISRNRIDSSKQSKISKDYYNMVSKASHDRDQGTFLQLLCYHNPQGVLEFGPDVIRLAQRYEVTNGVSESNNHNMLARTMSYCMLIGKTMGTKAVVTKHGLPIDLKTTCSMASARRACAIKRKMTLGEVESYESYLYRMMKDLKTHTWIFKHLA</sequence>
<dbReference type="GeneID" id="41702123"/>
<dbReference type="InterPro" id="IPR043502">
    <property type="entry name" value="DNA/RNA_pol_sf"/>
</dbReference>
<dbReference type="SUPFAM" id="SSF53756">
    <property type="entry name" value="UDP-Glycosyltransferase/glycogen phosphorylase"/>
    <property type="match status" value="1"/>
</dbReference>
<feature type="compositionally biased region" description="Basic and acidic residues" evidence="7">
    <location>
        <begin position="1"/>
        <end position="12"/>
    </location>
</feature>
<dbReference type="InterPro" id="IPR001788">
    <property type="entry name" value="RNA-dep_RNA_pol_alsuvir"/>
</dbReference>
<dbReference type="RefSeq" id="YP_009553502.1">
    <property type="nucleotide sequence ID" value="NC_040799.1"/>
</dbReference>
<evidence type="ECO:0000256" key="3">
    <source>
        <dbReference type="ARBA" id="ARBA00022695"/>
    </source>
</evidence>
<dbReference type="EMBL" id="MF362666">
    <property type="protein sequence ID" value="AWK67841.1"/>
    <property type="molecule type" value="Genomic_RNA"/>
</dbReference>
<dbReference type="PROSITE" id="PS50507">
    <property type="entry name" value="RDRP_SSRNA_POS"/>
    <property type="match status" value="1"/>
</dbReference>
<keyword evidence="5" id="KW-0067">ATP-binding</keyword>
<dbReference type="Gene3D" id="3.40.50.300">
    <property type="entry name" value="P-loop containing nucleotide triphosphate hydrolases"/>
    <property type="match status" value="2"/>
</dbReference>
<proteinExistence type="predicted"/>
<dbReference type="InterPro" id="IPR050426">
    <property type="entry name" value="Glycosyltransferase_28"/>
</dbReference>
<dbReference type="Pfam" id="PF01443">
    <property type="entry name" value="Viral_helicase1"/>
    <property type="match status" value="1"/>
</dbReference>
<feature type="region of interest" description="Disordered" evidence="7">
    <location>
        <begin position="4246"/>
        <end position="4267"/>
    </location>
</feature>
<feature type="domain" description="RdRp catalytic" evidence="8">
    <location>
        <begin position="4611"/>
        <end position="4724"/>
    </location>
</feature>
<evidence type="ECO:0000256" key="2">
    <source>
        <dbReference type="ARBA" id="ARBA00022679"/>
    </source>
</evidence>
<dbReference type="PANTHER" id="PTHR48050:SF13">
    <property type="entry name" value="STEROL 3-BETA-GLUCOSYLTRANSFERASE UGT80A2"/>
    <property type="match status" value="1"/>
</dbReference>
<keyword evidence="1" id="KW-0696">RNA-directed RNA polymerase</keyword>
<dbReference type="Pfam" id="PF00978">
    <property type="entry name" value="RdRP_2"/>
    <property type="match status" value="1"/>
</dbReference>
<evidence type="ECO:0000256" key="4">
    <source>
        <dbReference type="ARBA" id="ARBA00022801"/>
    </source>
</evidence>
<evidence type="ECO:0000256" key="7">
    <source>
        <dbReference type="SAM" id="MobiDB-lite"/>
    </source>
</evidence>
<keyword evidence="10" id="KW-1185">Reference proteome</keyword>
<dbReference type="InterPro" id="IPR007094">
    <property type="entry name" value="RNA-dir_pol_PSvirus"/>
</dbReference>
<feature type="region of interest" description="Disordered" evidence="7">
    <location>
        <begin position="882"/>
        <end position="924"/>
    </location>
</feature>
<keyword evidence="6" id="KW-0693">Viral RNA replication</keyword>
<dbReference type="CDD" id="cd23255">
    <property type="entry name" value="Endornaviridae_RdRp"/>
    <property type="match status" value="1"/>
</dbReference>
<dbReference type="KEGG" id="vg:41702123"/>
<feature type="compositionally biased region" description="Basic and acidic residues" evidence="7">
    <location>
        <begin position="890"/>
        <end position="918"/>
    </location>
</feature>
<dbReference type="Gene3D" id="3.40.50.2000">
    <property type="entry name" value="Glycogen Phosphorylase B"/>
    <property type="match status" value="2"/>
</dbReference>
<dbReference type="InterPro" id="IPR027417">
    <property type="entry name" value="P-loop_NTPase"/>
</dbReference>
<reference evidence="9" key="1">
    <citation type="submission" date="2017-06" db="EMBL/GenBank/DDBJ databases">
        <authorList>
            <person name="Kim H.J."/>
            <person name="Triplett B.A."/>
        </authorList>
    </citation>
    <scope>NUCLEOTIDE SEQUENCE</scope>
    <source>
        <strain evidence="9">BJ</strain>
    </source>
</reference>
<dbReference type="GO" id="GO:0003723">
    <property type="term" value="F:RNA binding"/>
    <property type="evidence" value="ECO:0007669"/>
    <property type="project" value="InterPro"/>
</dbReference>
<dbReference type="GO" id="GO:0039694">
    <property type="term" value="P:viral RNA genome replication"/>
    <property type="evidence" value="ECO:0007669"/>
    <property type="project" value="InterPro"/>
</dbReference>
<keyword evidence="4" id="KW-0378">Hydrolase</keyword>
<keyword evidence="5" id="KW-0547">Nucleotide-binding</keyword>
<dbReference type="SUPFAM" id="SSF52540">
    <property type="entry name" value="P-loop containing nucleoside triphosphate hydrolases"/>
    <property type="match status" value="1"/>
</dbReference>
<dbReference type="GO" id="GO:0003968">
    <property type="term" value="F:RNA-directed RNA polymerase activity"/>
    <property type="evidence" value="ECO:0007669"/>
    <property type="project" value="UniProtKB-KW"/>
</dbReference>
<dbReference type="GO" id="GO:0006351">
    <property type="term" value="P:DNA-templated transcription"/>
    <property type="evidence" value="ECO:0007669"/>
    <property type="project" value="InterPro"/>
</dbReference>
<dbReference type="PANTHER" id="PTHR48050">
    <property type="entry name" value="STEROL 3-BETA-GLUCOSYLTRANSFERASE"/>
    <property type="match status" value="1"/>
</dbReference>
<accession>A0A2U8JGM0</accession>
<dbReference type="GO" id="GO:0016787">
    <property type="term" value="F:hydrolase activity"/>
    <property type="evidence" value="ECO:0007669"/>
    <property type="project" value="UniProtKB-KW"/>
</dbReference>
<dbReference type="Proteomes" id="UP000290095">
    <property type="component" value="Segment"/>
</dbReference>
<evidence type="ECO:0000259" key="8">
    <source>
        <dbReference type="PROSITE" id="PS50507"/>
    </source>
</evidence>
<organism evidence="9">
    <name type="scientific">Helianthus annuus alphaendornavirus</name>
    <dbReference type="NCBI Taxonomy" id="2184469"/>
    <lineage>
        <taxon>Viruses</taxon>
        <taxon>Riboviria</taxon>
        <taxon>Orthornavirae</taxon>
        <taxon>Kitrinoviricota</taxon>
        <taxon>Alsuviricetes</taxon>
        <taxon>Martellivirales</taxon>
        <taxon>Endornaviridae</taxon>
        <taxon>Alphaendornavirus</taxon>
        <taxon>Alphaendornavirus helianthi</taxon>
    </lineage>
</organism>
<evidence type="ECO:0000256" key="1">
    <source>
        <dbReference type="ARBA" id="ARBA00022484"/>
    </source>
</evidence>
<protein>
    <submittedName>
        <fullName evidence="9">Polyprotein</fullName>
    </submittedName>
</protein>
<name>A0A2U8JGM0_9VIRU</name>
<dbReference type="InterPro" id="IPR027351">
    <property type="entry name" value="(+)RNA_virus_helicase_core_dom"/>
</dbReference>
<dbReference type="GO" id="GO:0005524">
    <property type="term" value="F:ATP binding"/>
    <property type="evidence" value="ECO:0007669"/>
    <property type="project" value="UniProtKB-KW"/>
</dbReference>
<evidence type="ECO:0000256" key="6">
    <source>
        <dbReference type="ARBA" id="ARBA00022953"/>
    </source>
</evidence>
<dbReference type="SUPFAM" id="SSF56672">
    <property type="entry name" value="DNA/RNA polymerases"/>
    <property type="match status" value="1"/>
</dbReference>
<evidence type="ECO:0000313" key="10">
    <source>
        <dbReference type="Proteomes" id="UP000290095"/>
    </source>
</evidence>
<evidence type="ECO:0000256" key="5">
    <source>
        <dbReference type="ARBA" id="ARBA00022840"/>
    </source>
</evidence>
<feature type="region of interest" description="Disordered" evidence="7">
    <location>
        <begin position="1"/>
        <end position="25"/>
    </location>
</feature>
<keyword evidence="2" id="KW-0808">Transferase</keyword>
<keyword evidence="3" id="KW-0548">Nucleotidyltransferase</keyword>
<evidence type="ECO:0000313" key="9">
    <source>
        <dbReference type="EMBL" id="AWK67841.1"/>
    </source>
</evidence>